<dbReference type="AlphaFoldDB" id="I4YX39"/>
<organism evidence="2 3">
    <name type="scientific">Microvirga lotononidis</name>
    <dbReference type="NCBI Taxonomy" id="864069"/>
    <lineage>
        <taxon>Bacteria</taxon>
        <taxon>Pseudomonadati</taxon>
        <taxon>Pseudomonadota</taxon>
        <taxon>Alphaproteobacteria</taxon>
        <taxon>Hyphomicrobiales</taxon>
        <taxon>Methylobacteriaceae</taxon>
        <taxon>Microvirga</taxon>
    </lineage>
</organism>
<dbReference type="Pfam" id="PF21834">
    <property type="entry name" value="DUF6894"/>
    <property type="match status" value="1"/>
</dbReference>
<accession>I4YX39</accession>
<name>I4YX39_9HYPH</name>
<dbReference type="PATRIC" id="fig|864069.3.peg.5505"/>
<dbReference type="InterPro" id="IPR054189">
    <property type="entry name" value="DUF6894"/>
</dbReference>
<keyword evidence="3" id="KW-1185">Reference proteome</keyword>
<dbReference type="STRING" id="864069.MicloDRAFT_00051170"/>
<reference evidence="2 3" key="1">
    <citation type="submission" date="2012-02" db="EMBL/GenBank/DDBJ databases">
        <title>Improved High-Quality Draft sequence of Microvirga sp. WSM3557.</title>
        <authorList>
            <consortium name="US DOE Joint Genome Institute"/>
            <person name="Lucas S."/>
            <person name="Han J."/>
            <person name="Lapidus A."/>
            <person name="Cheng J.-F."/>
            <person name="Goodwin L."/>
            <person name="Pitluck S."/>
            <person name="Peters L."/>
            <person name="Zhang X."/>
            <person name="Detter J.C."/>
            <person name="Han C."/>
            <person name="Tapia R."/>
            <person name="Land M."/>
            <person name="Hauser L."/>
            <person name="Kyrpides N."/>
            <person name="Ivanova N."/>
            <person name="Pagani I."/>
            <person name="Brau L."/>
            <person name="Yates R."/>
            <person name="O'Hara G."/>
            <person name="Rui T."/>
            <person name="Howieson J."/>
            <person name="Reeve W."/>
            <person name="Woyke T."/>
        </authorList>
    </citation>
    <scope>NUCLEOTIDE SEQUENCE [LARGE SCALE GENOMIC DNA]</scope>
    <source>
        <strain evidence="2 3">WSM3557</strain>
    </source>
</reference>
<protein>
    <recommendedName>
        <fullName evidence="1">DUF6894 domain-containing protein</fullName>
    </recommendedName>
</protein>
<dbReference type="Proteomes" id="UP000003947">
    <property type="component" value="Unassembled WGS sequence"/>
</dbReference>
<evidence type="ECO:0000259" key="1">
    <source>
        <dbReference type="Pfam" id="PF21834"/>
    </source>
</evidence>
<dbReference type="RefSeq" id="WP_009764581.1">
    <property type="nucleotide sequence ID" value="NZ_JH660645.1"/>
</dbReference>
<evidence type="ECO:0000313" key="3">
    <source>
        <dbReference type="Proteomes" id="UP000003947"/>
    </source>
</evidence>
<feature type="domain" description="DUF6894" evidence="1">
    <location>
        <begin position="3"/>
        <end position="70"/>
    </location>
</feature>
<gene>
    <name evidence="2" type="ORF">MicloDRAFT_00051170</name>
</gene>
<evidence type="ECO:0000313" key="2">
    <source>
        <dbReference type="EMBL" id="EIM28531.1"/>
    </source>
</evidence>
<sequence>MPRYYFHVQVGERFVPDRHGVDLPNLMTARGPEAREAHASWDRVLSFIDALPNRTTVITDQAGRIVFVLSV</sequence>
<dbReference type="EMBL" id="JH660645">
    <property type="protein sequence ID" value="EIM28531.1"/>
    <property type="molecule type" value="Genomic_DNA"/>
</dbReference>
<proteinExistence type="predicted"/>
<dbReference type="HOGENOM" id="CLU_2753361_0_0_5"/>